<keyword evidence="2" id="KW-1185">Reference proteome</keyword>
<evidence type="ECO:0000313" key="2">
    <source>
        <dbReference type="Proteomes" id="UP001230328"/>
    </source>
</evidence>
<gene>
    <name evidence="1" type="ORF">QF035_008870</name>
</gene>
<evidence type="ECO:0000313" key="1">
    <source>
        <dbReference type="EMBL" id="MDQ1031288.1"/>
    </source>
</evidence>
<organism evidence="1 2">
    <name type="scientific">Streptomyces umbrinus</name>
    <dbReference type="NCBI Taxonomy" id="67370"/>
    <lineage>
        <taxon>Bacteria</taxon>
        <taxon>Bacillati</taxon>
        <taxon>Actinomycetota</taxon>
        <taxon>Actinomycetes</taxon>
        <taxon>Kitasatosporales</taxon>
        <taxon>Streptomycetaceae</taxon>
        <taxon>Streptomyces</taxon>
        <taxon>Streptomyces phaeochromogenes group</taxon>
    </lineage>
</organism>
<sequence length="152" mass="16457">MYEKPDLDTPLDGLRSAFATEIAALARKHKNSVRAGTVTRTGHTVLFTGMWGDHVGAIEITAPDGQGVRRADGWKIGKTAEVAAFLWDEMEQDRARAAERERLVGLKCVSITSADASGQTHGRETGRYHLTTEQLAQVLALAERLAAANATE</sequence>
<name>A0ABU0T651_9ACTN</name>
<proteinExistence type="predicted"/>
<dbReference type="EMBL" id="JAUSZI010000002">
    <property type="protein sequence ID" value="MDQ1031288.1"/>
    <property type="molecule type" value="Genomic_DNA"/>
</dbReference>
<reference evidence="1 2" key="1">
    <citation type="submission" date="2023-07" db="EMBL/GenBank/DDBJ databases">
        <title>Comparative genomics of wheat-associated soil bacteria to identify genetic determinants of phenazine resistance.</title>
        <authorList>
            <person name="Mouncey N."/>
        </authorList>
    </citation>
    <scope>NUCLEOTIDE SEQUENCE [LARGE SCALE GENOMIC DNA]</scope>
    <source>
        <strain evidence="1 2">V2I4</strain>
    </source>
</reference>
<dbReference type="Proteomes" id="UP001230328">
    <property type="component" value="Unassembled WGS sequence"/>
</dbReference>
<accession>A0ABU0T651</accession>
<comment type="caution">
    <text evidence="1">The sequence shown here is derived from an EMBL/GenBank/DDBJ whole genome shotgun (WGS) entry which is preliminary data.</text>
</comment>
<protein>
    <submittedName>
        <fullName evidence="1">Uncharacterized protein</fullName>
    </submittedName>
</protein>
<dbReference type="RefSeq" id="WP_307527324.1">
    <property type="nucleotide sequence ID" value="NZ_JAUSZI010000002.1"/>
</dbReference>